<dbReference type="Gene3D" id="3.40.33.10">
    <property type="entry name" value="CAP"/>
    <property type="match status" value="1"/>
</dbReference>
<dbReference type="OMA" id="CANIKCK"/>
<feature type="chain" id="PRO_5013915155" evidence="2">
    <location>
        <begin position="24"/>
        <end position="162"/>
    </location>
</feature>
<reference evidence="4 5" key="1">
    <citation type="journal article" date="2014" name="Nat. Genet.">
        <title>Genome sequence of the hot pepper provides insights into the evolution of pungency in Capsicum species.</title>
        <authorList>
            <person name="Kim S."/>
            <person name="Park M."/>
            <person name="Yeom S.I."/>
            <person name="Kim Y.M."/>
            <person name="Lee J.M."/>
            <person name="Lee H.A."/>
            <person name="Seo E."/>
            <person name="Choi J."/>
            <person name="Cheong K."/>
            <person name="Kim K.T."/>
            <person name="Jung K."/>
            <person name="Lee G.W."/>
            <person name="Oh S.K."/>
            <person name="Bae C."/>
            <person name="Kim S.B."/>
            <person name="Lee H.Y."/>
            <person name="Kim S.Y."/>
            <person name="Kim M.S."/>
            <person name="Kang B.C."/>
            <person name="Jo Y.D."/>
            <person name="Yang H.B."/>
            <person name="Jeong H.J."/>
            <person name="Kang W.H."/>
            <person name="Kwon J.K."/>
            <person name="Shin C."/>
            <person name="Lim J.Y."/>
            <person name="Park J.H."/>
            <person name="Huh J.H."/>
            <person name="Kim J.S."/>
            <person name="Kim B.D."/>
            <person name="Cohen O."/>
            <person name="Paran I."/>
            <person name="Suh M.C."/>
            <person name="Lee S.B."/>
            <person name="Kim Y.K."/>
            <person name="Shin Y."/>
            <person name="Noh S.J."/>
            <person name="Park J."/>
            <person name="Seo Y.S."/>
            <person name="Kwon S.Y."/>
            <person name="Kim H.A."/>
            <person name="Park J.M."/>
            <person name="Kim H.J."/>
            <person name="Choi S.B."/>
            <person name="Bosland P.W."/>
            <person name="Reeves G."/>
            <person name="Jo S.H."/>
            <person name="Lee B.W."/>
            <person name="Cho H.T."/>
            <person name="Choi H.S."/>
            <person name="Lee M.S."/>
            <person name="Yu Y."/>
            <person name="Do Choi Y."/>
            <person name="Park B.S."/>
            <person name="van Deynze A."/>
            <person name="Ashrafi H."/>
            <person name="Hill T."/>
            <person name="Kim W.T."/>
            <person name="Pai H.S."/>
            <person name="Ahn H.K."/>
            <person name="Yeam I."/>
            <person name="Giovannoni J.J."/>
            <person name="Rose J.K."/>
            <person name="Sorensen I."/>
            <person name="Lee S.J."/>
            <person name="Kim R.W."/>
            <person name="Choi I.Y."/>
            <person name="Choi B.S."/>
            <person name="Lim J.S."/>
            <person name="Lee Y.H."/>
            <person name="Choi D."/>
        </authorList>
    </citation>
    <scope>NUCLEOTIDE SEQUENCE [LARGE SCALE GENOMIC DNA]</scope>
    <source>
        <strain evidence="5">cv. CM334</strain>
    </source>
</reference>
<dbReference type="InterPro" id="IPR035940">
    <property type="entry name" value="CAP_sf"/>
</dbReference>
<sequence length="162" mass="18064">MEMSKLSTFVVFMVLAIVHSSLAYNSPDEIVEAHNSARAQVGVPLPSLTWNDTLATLAHDYSSIRLADCELVHSDSPYGENLAMGYGDFLSVDAVNLWVGEKPNYDYASNSCKHDMCAHYTAVIWNNTLQVRCARLKCNNLDAWFVMCNYFPAGNVEGEKPY</sequence>
<dbReference type="Pfam" id="PF00188">
    <property type="entry name" value="CAP"/>
    <property type="match status" value="1"/>
</dbReference>
<dbReference type="SMR" id="A0A2G2Y3E2"/>
<dbReference type="PRINTS" id="PR00837">
    <property type="entry name" value="V5TPXLIKE"/>
</dbReference>
<gene>
    <name evidence="4" type="ORF">T459_31889</name>
</gene>
<keyword evidence="2" id="KW-0732">Signal</keyword>
<evidence type="ECO:0000256" key="1">
    <source>
        <dbReference type="ARBA" id="ARBA00023265"/>
    </source>
</evidence>
<evidence type="ECO:0000313" key="4">
    <source>
        <dbReference type="EMBL" id="PHT64219.1"/>
    </source>
</evidence>
<organism evidence="4 5">
    <name type="scientific">Capsicum annuum</name>
    <name type="common">Capsicum pepper</name>
    <dbReference type="NCBI Taxonomy" id="4072"/>
    <lineage>
        <taxon>Eukaryota</taxon>
        <taxon>Viridiplantae</taxon>
        <taxon>Streptophyta</taxon>
        <taxon>Embryophyta</taxon>
        <taxon>Tracheophyta</taxon>
        <taxon>Spermatophyta</taxon>
        <taxon>Magnoliopsida</taxon>
        <taxon>eudicotyledons</taxon>
        <taxon>Gunneridae</taxon>
        <taxon>Pentapetalae</taxon>
        <taxon>asterids</taxon>
        <taxon>lamiids</taxon>
        <taxon>Solanales</taxon>
        <taxon>Solanaceae</taxon>
        <taxon>Solanoideae</taxon>
        <taxon>Capsiceae</taxon>
        <taxon>Capsicum</taxon>
    </lineage>
</organism>
<dbReference type="PROSITE" id="PS01010">
    <property type="entry name" value="CRISP_2"/>
    <property type="match status" value="1"/>
</dbReference>
<keyword evidence="1" id="KW-0568">Pathogenesis-related protein</keyword>
<accession>A0A2G2Y3E2</accession>
<evidence type="ECO:0000313" key="5">
    <source>
        <dbReference type="Proteomes" id="UP000222542"/>
    </source>
</evidence>
<evidence type="ECO:0000259" key="3">
    <source>
        <dbReference type="SMART" id="SM00198"/>
    </source>
</evidence>
<dbReference type="InterPro" id="IPR018244">
    <property type="entry name" value="Allrgn_V5/Tpx1_CS"/>
</dbReference>
<dbReference type="EMBL" id="AYRZ02000017">
    <property type="protein sequence ID" value="PHT64219.1"/>
    <property type="molecule type" value="Genomic_DNA"/>
</dbReference>
<feature type="domain" description="SCP" evidence="3">
    <location>
        <begin position="25"/>
        <end position="158"/>
    </location>
</feature>
<dbReference type="SUPFAM" id="SSF55797">
    <property type="entry name" value="PR-1-like"/>
    <property type="match status" value="1"/>
</dbReference>
<dbReference type="CDD" id="cd05381">
    <property type="entry name" value="CAP_PR-1"/>
    <property type="match status" value="1"/>
</dbReference>
<dbReference type="InterPro" id="IPR014044">
    <property type="entry name" value="CAP_dom"/>
</dbReference>
<dbReference type="Gramene" id="PHT64219">
    <property type="protein sequence ID" value="PHT64219"/>
    <property type="gene ID" value="T459_31889"/>
</dbReference>
<keyword evidence="1" id="KW-0611">Plant defense</keyword>
<dbReference type="PANTHER" id="PTHR10334">
    <property type="entry name" value="CYSTEINE-RICH SECRETORY PROTEIN-RELATED"/>
    <property type="match status" value="1"/>
</dbReference>
<dbReference type="Proteomes" id="UP000222542">
    <property type="component" value="Unassembled WGS sequence"/>
</dbReference>
<dbReference type="FunFam" id="3.40.33.10:FF:000004">
    <property type="entry name" value="CAP, cysteine-rich secretory protein, antigen 5"/>
    <property type="match status" value="1"/>
</dbReference>
<dbReference type="OrthoDB" id="337038at2759"/>
<keyword evidence="5" id="KW-1185">Reference proteome</keyword>
<dbReference type="SMART" id="SM00198">
    <property type="entry name" value="SCP"/>
    <property type="match status" value="1"/>
</dbReference>
<proteinExistence type="predicted"/>
<feature type="signal peptide" evidence="2">
    <location>
        <begin position="1"/>
        <end position="23"/>
    </location>
</feature>
<name>A0A2G2Y3E2_CAPAN</name>
<dbReference type="GO" id="GO:0005615">
    <property type="term" value="C:extracellular space"/>
    <property type="evidence" value="ECO:0000318"/>
    <property type="project" value="GO_Central"/>
</dbReference>
<comment type="caution">
    <text evidence="4">The sequence shown here is derived from an EMBL/GenBank/DDBJ whole genome shotgun (WGS) entry which is preliminary data.</text>
</comment>
<reference evidence="4 5" key="2">
    <citation type="journal article" date="2017" name="Genome Biol.">
        <title>New reference genome sequences of hot pepper reveal the massive evolution of plant disease-resistance genes by retroduplication.</title>
        <authorList>
            <person name="Kim S."/>
            <person name="Park J."/>
            <person name="Yeom S.I."/>
            <person name="Kim Y.M."/>
            <person name="Seo E."/>
            <person name="Kim K.T."/>
            <person name="Kim M.S."/>
            <person name="Lee J.M."/>
            <person name="Cheong K."/>
            <person name="Shin H.S."/>
            <person name="Kim S.B."/>
            <person name="Han K."/>
            <person name="Lee J."/>
            <person name="Park M."/>
            <person name="Lee H.A."/>
            <person name="Lee H.Y."/>
            <person name="Lee Y."/>
            <person name="Oh S."/>
            <person name="Lee J.H."/>
            <person name="Choi E."/>
            <person name="Choi E."/>
            <person name="Lee S.E."/>
            <person name="Jeon J."/>
            <person name="Kim H."/>
            <person name="Choi G."/>
            <person name="Song H."/>
            <person name="Lee J."/>
            <person name="Lee S.C."/>
            <person name="Kwon J.K."/>
            <person name="Lee H.Y."/>
            <person name="Koo N."/>
            <person name="Hong Y."/>
            <person name="Kim R.W."/>
            <person name="Kang W.H."/>
            <person name="Huh J.H."/>
            <person name="Kang B.C."/>
            <person name="Yang T.J."/>
            <person name="Lee Y.H."/>
            <person name="Bennetzen J.L."/>
            <person name="Choi D."/>
        </authorList>
    </citation>
    <scope>NUCLEOTIDE SEQUENCE [LARGE SCALE GENOMIC DNA]</scope>
    <source>
        <strain evidence="5">cv. CM334</strain>
    </source>
</reference>
<evidence type="ECO:0000256" key="2">
    <source>
        <dbReference type="SAM" id="SignalP"/>
    </source>
</evidence>
<protein>
    <submittedName>
        <fullName evidence="4">Pathogenesis-related protein 1B</fullName>
    </submittedName>
</protein>
<dbReference type="AlphaFoldDB" id="A0A2G2Y3E2"/>
<dbReference type="InterPro" id="IPR001283">
    <property type="entry name" value="CRISP-related"/>
</dbReference>